<organism evidence="1 2">
    <name type="scientific">Riccia fluitans</name>
    <dbReference type="NCBI Taxonomy" id="41844"/>
    <lineage>
        <taxon>Eukaryota</taxon>
        <taxon>Viridiplantae</taxon>
        <taxon>Streptophyta</taxon>
        <taxon>Embryophyta</taxon>
        <taxon>Marchantiophyta</taxon>
        <taxon>Marchantiopsida</taxon>
        <taxon>Marchantiidae</taxon>
        <taxon>Marchantiales</taxon>
        <taxon>Ricciaceae</taxon>
        <taxon>Riccia</taxon>
    </lineage>
</organism>
<keyword evidence="2" id="KW-1185">Reference proteome</keyword>
<dbReference type="EMBL" id="JBHFFA010000007">
    <property type="protein sequence ID" value="KAL2612492.1"/>
    <property type="molecule type" value="Genomic_DNA"/>
</dbReference>
<dbReference type="AlphaFoldDB" id="A0ABD1XUC0"/>
<dbReference type="Proteomes" id="UP001605036">
    <property type="component" value="Unassembled WGS sequence"/>
</dbReference>
<protein>
    <submittedName>
        <fullName evidence="1">Uncharacterized protein</fullName>
    </submittedName>
</protein>
<accession>A0ABD1XUC0</accession>
<reference evidence="1 2" key="1">
    <citation type="submission" date="2024-09" db="EMBL/GenBank/DDBJ databases">
        <title>Chromosome-scale assembly of Riccia fluitans.</title>
        <authorList>
            <person name="Paukszto L."/>
            <person name="Sawicki J."/>
            <person name="Karawczyk K."/>
            <person name="Piernik-Szablinska J."/>
            <person name="Szczecinska M."/>
            <person name="Mazdziarz M."/>
        </authorList>
    </citation>
    <scope>NUCLEOTIDE SEQUENCE [LARGE SCALE GENOMIC DNA]</scope>
    <source>
        <strain evidence="1">Rf_01</strain>
        <tissue evidence="1">Aerial parts of the thallus</tissue>
    </source>
</reference>
<sequence length="115" mass="12616">MSPQPIRRESAFTAKHDLFTSFQIFLAEETAKGRRNGYPEGESKLALTGSVLEEGKNVKEGGGHLFVPLSVVPAACDYLGILRRACAVESRETGVGRPWEMSPCLLSGRFVEVFE</sequence>
<gene>
    <name evidence="1" type="ORF">R1flu_024184</name>
</gene>
<comment type="caution">
    <text evidence="1">The sequence shown here is derived from an EMBL/GenBank/DDBJ whole genome shotgun (WGS) entry which is preliminary data.</text>
</comment>
<proteinExistence type="predicted"/>
<evidence type="ECO:0000313" key="1">
    <source>
        <dbReference type="EMBL" id="KAL2612492.1"/>
    </source>
</evidence>
<name>A0ABD1XUC0_9MARC</name>
<evidence type="ECO:0000313" key="2">
    <source>
        <dbReference type="Proteomes" id="UP001605036"/>
    </source>
</evidence>